<organism evidence="2 3">
    <name type="scientific">Chryseomicrobium palamuruense</name>
    <dbReference type="NCBI Taxonomy" id="682973"/>
    <lineage>
        <taxon>Bacteria</taxon>
        <taxon>Bacillati</taxon>
        <taxon>Bacillota</taxon>
        <taxon>Bacilli</taxon>
        <taxon>Bacillales</taxon>
        <taxon>Caryophanaceae</taxon>
        <taxon>Chryseomicrobium</taxon>
    </lineage>
</organism>
<keyword evidence="1" id="KW-1133">Transmembrane helix</keyword>
<name>A0ABV8UX47_9BACL</name>
<keyword evidence="3" id="KW-1185">Reference proteome</keyword>
<sequence length="103" mass="11485">MNIALFSITTFVILLIGIVGLVQLASDRYERMETIAFSMLLVLFGGFASIISFLALETFMYSPFEWFVFSGFAFGISILIVGFVLGSYAFLKIEEVSSEQRSP</sequence>
<dbReference type="Proteomes" id="UP001595733">
    <property type="component" value="Unassembled WGS sequence"/>
</dbReference>
<feature type="transmembrane region" description="Helical" evidence="1">
    <location>
        <begin position="6"/>
        <end position="25"/>
    </location>
</feature>
<feature type="transmembrane region" description="Helical" evidence="1">
    <location>
        <begin position="37"/>
        <end position="60"/>
    </location>
</feature>
<evidence type="ECO:0000313" key="2">
    <source>
        <dbReference type="EMBL" id="MFC4355003.1"/>
    </source>
</evidence>
<gene>
    <name evidence="2" type="ORF">ACFO0S_08085</name>
</gene>
<accession>A0ABV8UX47</accession>
<dbReference type="EMBL" id="JBHSEF010000021">
    <property type="protein sequence ID" value="MFC4355003.1"/>
    <property type="molecule type" value="Genomic_DNA"/>
</dbReference>
<protein>
    <submittedName>
        <fullName evidence="2">Uncharacterized protein</fullName>
    </submittedName>
</protein>
<feature type="transmembrane region" description="Helical" evidence="1">
    <location>
        <begin position="66"/>
        <end position="91"/>
    </location>
</feature>
<evidence type="ECO:0000313" key="3">
    <source>
        <dbReference type="Proteomes" id="UP001595733"/>
    </source>
</evidence>
<dbReference type="RefSeq" id="WP_378141309.1">
    <property type="nucleotide sequence ID" value="NZ_JBHSEF010000021.1"/>
</dbReference>
<keyword evidence="1" id="KW-0472">Membrane</keyword>
<proteinExistence type="predicted"/>
<comment type="caution">
    <text evidence="2">The sequence shown here is derived from an EMBL/GenBank/DDBJ whole genome shotgun (WGS) entry which is preliminary data.</text>
</comment>
<reference evidence="3" key="1">
    <citation type="journal article" date="2019" name="Int. J. Syst. Evol. Microbiol.">
        <title>The Global Catalogue of Microorganisms (GCM) 10K type strain sequencing project: providing services to taxonomists for standard genome sequencing and annotation.</title>
        <authorList>
            <consortium name="The Broad Institute Genomics Platform"/>
            <consortium name="The Broad Institute Genome Sequencing Center for Infectious Disease"/>
            <person name="Wu L."/>
            <person name="Ma J."/>
        </authorList>
    </citation>
    <scope>NUCLEOTIDE SEQUENCE [LARGE SCALE GENOMIC DNA]</scope>
    <source>
        <strain evidence="3">CCUG 50353</strain>
    </source>
</reference>
<keyword evidence="1" id="KW-0812">Transmembrane</keyword>
<evidence type="ECO:0000256" key="1">
    <source>
        <dbReference type="SAM" id="Phobius"/>
    </source>
</evidence>